<keyword evidence="2" id="KW-1185">Reference proteome</keyword>
<proteinExistence type="predicted"/>
<dbReference type="EMBL" id="JACHOB010000001">
    <property type="protein sequence ID" value="MBB4658569.1"/>
    <property type="molecule type" value="Genomic_DNA"/>
</dbReference>
<dbReference type="NCBIfam" id="NF003814">
    <property type="entry name" value="PRK05406.1-3"/>
    <property type="match status" value="1"/>
</dbReference>
<dbReference type="Gene3D" id="3.20.20.370">
    <property type="entry name" value="Glycoside hydrolase/deacetylase"/>
    <property type="match status" value="1"/>
</dbReference>
<dbReference type="PANTHER" id="PTHR30292:SF0">
    <property type="entry name" value="5-OXOPROLINASE SUBUNIT A"/>
    <property type="match status" value="1"/>
</dbReference>
<accession>A0A840I169</accession>
<dbReference type="Proteomes" id="UP000563524">
    <property type="component" value="Unassembled WGS sequence"/>
</dbReference>
<protein>
    <submittedName>
        <fullName evidence="1">UPF0271 protein</fullName>
    </submittedName>
</protein>
<name>A0A840I169_9PROT</name>
<evidence type="ECO:0000313" key="1">
    <source>
        <dbReference type="EMBL" id="MBB4658569.1"/>
    </source>
</evidence>
<dbReference type="RefSeq" id="WP_183816508.1">
    <property type="nucleotide sequence ID" value="NZ_JACHOB010000001.1"/>
</dbReference>
<dbReference type="CDD" id="cd10801">
    <property type="entry name" value="LamB_YcsF_like_1"/>
    <property type="match status" value="1"/>
</dbReference>
<dbReference type="InterPro" id="IPR005501">
    <property type="entry name" value="LamB/YcsF/PxpA-like"/>
</dbReference>
<gene>
    <name evidence="1" type="ORF">GGQ59_001069</name>
</gene>
<dbReference type="AlphaFoldDB" id="A0A840I169"/>
<comment type="caution">
    <text evidence="1">The sequence shown here is derived from an EMBL/GenBank/DDBJ whole genome shotgun (WGS) entry which is preliminary data.</text>
</comment>
<dbReference type="SUPFAM" id="SSF88713">
    <property type="entry name" value="Glycoside hydrolase/deacetylase"/>
    <property type="match status" value="1"/>
</dbReference>
<reference evidence="1 2" key="1">
    <citation type="submission" date="2020-08" db="EMBL/GenBank/DDBJ databases">
        <title>Genomic Encyclopedia of Type Strains, Phase IV (KMG-IV): sequencing the most valuable type-strain genomes for metagenomic binning, comparative biology and taxonomic classification.</title>
        <authorList>
            <person name="Goeker M."/>
        </authorList>
    </citation>
    <scope>NUCLEOTIDE SEQUENCE [LARGE SCALE GENOMIC DNA]</scope>
    <source>
        <strain evidence="1 2">DSM 102850</strain>
    </source>
</reference>
<dbReference type="Pfam" id="PF03746">
    <property type="entry name" value="LamB_YcsF"/>
    <property type="match status" value="1"/>
</dbReference>
<dbReference type="GO" id="GO:0005975">
    <property type="term" value="P:carbohydrate metabolic process"/>
    <property type="evidence" value="ECO:0007669"/>
    <property type="project" value="InterPro"/>
</dbReference>
<evidence type="ECO:0000313" key="2">
    <source>
        <dbReference type="Proteomes" id="UP000563524"/>
    </source>
</evidence>
<dbReference type="PANTHER" id="PTHR30292">
    <property type="entry name" value="UNCHARACTERIZED PROTEIN YBGL-RELATED"/>
    <property type="match status" value="1"/>
</dbReference>
<sequence>MTRIDLNADLGELPGEEGAALDAAIMPLLSSCNVACGGHAGNEETMRRTLAIAKAHGVAPGAHPSYPDREGFGRREVQIGNDALAASLAGQVTALIEAAAATGTALTHLKPHGALYHVAARDERVAATLATIASSHGLALVGPPTGALRAAAHAEDLAYLAEGFADRSYQADGTLTPRGRPGAVLTDHKAQARQALSLARGRPLDTPGGSVTLRVETLCLHGDTPGAIGAARAIRSALEADGIEIGAPHAR</sequence>
<dbReference type="InterPro" id="IPR011330">
    <property type="entry name" value="Glyco_hydro/deAcase_b/a-brl"/>
</dbReference>
<organism evidence="1 2">
    <name type="scientific">Parvularcula dongshanensis</name>
    <dbReference type="NCBI Taxonomy" id="1173995"/>
    <lineage>
        <taxon>Bacteria</taxon>
        <taxon>Pseudomonadati</taxon>
        <taxon>Pseudomonadota</taxon>
        <taxon>Alphaproteobacteria</taxon>
        <taxon>Parvularculales</taxon>
        <taxon>Parvularculaceae</taxon>
        <taxon>Parvularcula</taxon>
    </lineage>
</organism>